<organism evidence="10 11">
    <name type="scientific">Lepisosteus oculatus</name>
    <name type="common">Spotted gar</name>
    <dbReference type="NCBI Taxonomy" id="7918"/>
    <lineage>
        <taxon>Eukaryota</taxon>
        <taxon>Metazoa</taxon>
        <taxon>Chordata</taxon>
        <taxon>Craniata</taxon>
        <taxon>Vertebrata</taxon>
        <taxon>Euteleostomi</taxon>
        <taxon>Actinopterygii</taxon>
        <taxon>Neopterygii</taxon>
        <taxon>Holostei</taxon>
        <taxon>Semionotiformes</taxon>
        <taxon>Lepisosteidae</taxon>
        <taxon>Lepisosteus</taxon>
    </lineage>
</organism>
<reference evidence="11" key="1">
    <citation type="submission" date="2011-12" db="EMBL/GenBank/DDBJ databases">
        <title>The Draft Genome of Lepisosteus oculatus.</title>
        <authorList>
            <consortium name="The Broad Institute Genome Assembly &amp; Analysis Group"/>
            <consortium name="Computational R&amp;D Group"/>
            <consortium name="and Sequencing Platform"/>
            <person name="Di Palma F."/>
            <person name="Alfoldi J."/>
            <person name="Johnson J."/>
            <person name="Berlin A."/>
            <person name="Gnerre S."/>
            <person name="Jaffe D."/>
            <person name="MacCallum I."/>
            <person name="Young S."/>
            <person name="Walker B.J."/>
            <person name="Lander E.S."/>
            <person name="Lindblad-Toh K."/>
        </authorList>
    </citation>
    <scope>NUCLEOTIDE SEQUENCE [LARGE SCALE GENOMIC DNA]</scope>
</reference>
<dbReference type="GO" id="GO:0004089">
    <property type="term" value="F:carbonate dehydratase activity"/>
    <property type="evidence" value="ECO:0000318"/>
    <property type="project" value="GO_Central"/>
</dbReference>
<evidence type="ECO:0000256" key="4">
    <source>
        <dbReference type="ARBA" id="ARBA00022723"/>
    </source>
</evidence>
<name>W5N560_LEPOC</name>
<reference evidence="10" key="2">
    <citation type="submission" date="2025-08" db="UniProtKB">
        <authorList>
            <consortium name="Ensembl"/>
        </authorList>
    </citation>
    <scope>IDENTIFICATION</scope>
</reference>
<evidence type="ECO:0000313" key="11">
    <source>
        <dbReference type="Proteomes" id="UP000018468"/>
    </source>
</evidence>
<evidence type="ECO:0000256" key="5">
    <source>
        <dbReference type="ARBA" id="ARBA00022833"/>
    </source>
</evidence>
<dbReference type="PROSITE" id="PS51144">
    <property type="entry name" value="ALPHA_CA_2"/>
    <property type="match status" value="1"/>
</dbReference>
<dbReference type="STRING" id="7918.ENSLOCP00000015769"/>
<protein>
    <recommendedName>
        <fullName evidence="3 8">Carbonic anhydrase</fullName>
        <ecNumber evidence="3 8">4.2.1.1</ecNumber>
    </recommendedName>
</protein>
<evidence type="ECO:0000256" key="8">
    <source>
        <dbReference type="RuleBase" id="RU367011"/>
    </source>
</evidence>
<dbReference type="Gene3D" id="3.10.200.10">
    <property type="entry name" value="Alpha carbonic anhydrase"/>
    <property type="match status" value="1"/>
</dbReference>
<dbReference type="PANTHER" id="PTHR18952">
    <property type="entry name" value="CARBONIC ANHYDRASE"/>
    <property type="match status" value="1"/>
</dbReference>
<dbReference type="EC" id="4.2.1.1" evidence="3 8"/>
<dbReference type="FunFam" id="3.10.200.10:FF:000001">
    <property type="entry name" value="Carbonic anhydrase 2"/>
    <property type="match status" value="1"/>
</dbReference>
<accession>W5N560</accession>
<feature type="domain" description="Alpha-carbonic anhydrase" evidence="9">
    <location>
        <begin position="3"/>
        <end position="260"/>
    </location>
</feature>
<dbReference type="eggNOG" id="KOG0382">
    <property type="taxonomic scope" value="Eukaryota"/>
</dbReference>
<dbReference type="Ensembl" id="ENSLOCT00000015799.1">
    <property type="protein sequence ID" value="ENSLOCP00000015769.1"/>
    <property type="gene ID" value="ENSLOCG00000012807.1"/>
</dbReference>
<dbReference type="EMBL" id="AHAT01002462">
    <property type="status" value="NOT_ANNOTATED_CDS"/>
    <property type="molecule type" value="Genomic_DNA"/>
</dbReference>
<dbReference type="AlphaFoldDB" id="W5N560"/>
<dbReference type="SUPFAM" id="SSF51069">
    <property type="entry name" value="Carbonic anhydrase"/>
    <property type="match status" value="1"/>
</dbReference>
<keyword evidence="6 8" id="KW-0456">Lyase</keyword>
<comment type="similarity">
    <text evidence="2 8">Belongs to the alpha-carbonic anhydrase family.</text>
</comment>
<comment type="catalytic activity">
    <reaction evidence="7 8">
        <text>hydrogencarbonate + H(+) = CO2 + H2O</text>
        <dbReference type="Rhea" id="RHEA:10748"/>
        <dbReference type="ChEBI" id="CHEBI:15377"/>
        <dbReference type="ChEBI" id="CHEBI:15378"/>
        <dbReference type="ChEBI" id="CHEBI:16526"/>
        <dbReference type="ChEBI" id="CHEBI:17544"/>
        <dbReference type="EC" id="4.2.1.1"/>
    </reaction>
</comment>
<evidence type="ECO:0000313" key="10">
    <source>
        <dbReference type="Ensembl" id="ENSLOCP00000015769.1"/>
    </source>
</evidence>
<proteinExistence type="inferred from homology"/>
<sequence>MSHSWGYAANNGPDKWHEKFPIAQGPRQSPIDIVPSQAQHDPNLKPLRIVYDPNTSKGILNNGHSFQVDFADENDSSTLQGGPISGVYRLRQFHFHWGASNERGSEHTVGGVKYAAELHLVHWNAGKYASFGDAAKAPDGLAVVGVFLKIGAASPNLQKVLDALDAIKTKGKQTPFPQFDPKILLPSSLDFWTYEGSLTTPPLLESVTWIVLKEPITVSSEQMAKFRSLLFTTEGETACCMVDNYRPPQPLKGRKVRASFNIYSNPSP</sequence>
<evidence type="ECO:0000256" key="7">
    <source>
        <dbReference type="ARBA" id="ARBA00048348"/>
    </source>
</evidence>
<dbReference type="FunCoup" id="W5N560">
    <property type="interactions" value="805"/>
</dbReference>
<keyword evidence="5 8" id="KW-0862">Zinc</keyword>
<keyword evidence="4 8" id="KW-0479">Metal-binding</keyword>
<dbReference type="GeneTree" id="ENSGT00940000166576"/>
<dbReference type="GO" id="GO:0008270">
    <property type="term" value="F:zinc ion binding"/>
    <property type="evidence" value="ECO:0007669"/>
    <property type="project" value="UniProtKB-UniRule"/>
</dbReference>
<evidence type="ECO:0000256" key="3">
    <source>
        <dbReference type="ARBA" id="ARBA00012925"/>
    </source>
</evidence>
<dbReference type="InterPro" id="IPR001148">
    <property type="entry name" value="CA_dom"/>
</dbReference>
<reference evidence="10" key="3">
    <citation type="submission" date="2025-09" db="UniProtKB">
        <authorList>
            <consortium name="Ensembl"/>
        </authorList>
    </citation>
    <scope>IDENTIFICATION</scope>
</reference>
<dbReference type="SMART" id="SM01057">
    <property type="entry name" value="Carb_anhydrase"/>
    <property type="match status" value="1"/>
</dbReference>
<dbReference type="InterPro" id="IPR018338">
    <property type="entry name" value="Carbonic_anhydrase_a-class_CS"/>
</dbReference>
<dbReference type="Proteomes" id="UP000018468">
    <property type="component" value="Linkage group LG9"/>
</dbReference>
<evidence type="ECO:0000256" key="2">
    <source>
        <dbReference type="ARBA" id="ARBA00010718"/>
    </source>
</evidence>
<evidence type="ECO:0000256" key="6">
    <source>
        <dbReference type="ARBA" id="ARBA00023239"/>
    </source>
</evidence>
<evidence type="ECO:0000259" key="9">
    <source>
        <dbReference type="PROSITE" id="PS51144"/>
    </source>
</evidence>
<dbReference type="Pfam" id="PF00194">
    <property type="entry name" value="Carb_anhydrase"/>
    <property type="match status" value="1"/>
</dbReference>
<dbReference type="InParanoid" id="W5N560"/>
<comment type="cofactor">
    <cofactor evidence="1 8">
        <name>Zn(2+)</name>
        <dbReference type="ChEBI" id="CHEBI:29105"/>
    </cofactor>
</comment>
<dbReference type="GO" id="GO:0042539">
    <property type="term" value="P:hypotonic salinity response"/>
    <property type="evidence" value="ECO:0007669"/>
    <property type="project" value="Ensembl"/>
</dbReference>
<comment type="function">
    <text evidence="8">Reversible hydration of carbon dioxide.</text>
</comment>
<dbReference type="OMA" id="HAYCMLK"/>
<dbReference type="PROSITE" id="PS00162">
    <property type="entry name" value="ALPHA_CA_1"/>
    <property type="match status" value="1"/>
</dbReference>
<dbReference type="GO" id="GO:0006885">
    <property type="term" value="P:regulation of pH"/>
    <property type="evidence" value="ECO:0000318"/>
    <property type="project" value="GO_Central"/>
</dbReference>
<dbReference type="Bgee" id="ENSLOCG00000012807">
    <property type="expression patterns" value="Expressed in pharyngeal gill and 13 other cell types or tissues"/>
</dbReference>
<evidence type="ECO:0000256" key="1">
    <source>
        <dbReference type="ARBA" id="ARBA00001947"/>
    </source>
</evidence>
<dbReference type="InterPro" id="IPR023561">
    <property type="entry name" value="Carbonic_anhydrase_a-class"/>
</dbReference>
<dbReference type="GO" id="GO:0015670">
    <property type="term" value="P:carbon dioxide transport"/>
    <property type="evidence" value="ECO:0000318"/>
    <property type="project" value="GO_Central"/>
</dbReference>
<dbReference type="PANTHER" id="PTHR18952:SF120">
    <property type="entry name" value="CARBONIC ANHYDRASE 2"/>
    <property type="match status" value="1"/>
</dbReference>
<keyword evidence="11" id="KW-1185">Reference proteome</keyword>
<dbReference type="GO" id="GO:0005737">
    <property type="term" value="C:cytoplasm"/>
    <property type="evidence" value="ECO:0000318"/>
    <property type="project" value="GO_Central"/>
</dbReference>
<dbReference type="InterPro" id="IPR036398">
    <property type="entry name" value="CA_dom_sf"/>
</dbReference>